<dbReference type="RefSeq" id="WP_179532608.1">
    <property type="nucleotide sequence ID" value="NZ_BAAAPP010000001.1"/>
</dbReference>
<keyword evidence="3" id="KW-1185">Reference proteome</keyword>
<dbReference type="SUPFAM" id="SSF50475">
    <property type="entry name" value="FMN-binding split barrel"/>
    <property type="match status" value="1"/>
</dbReference>
<gene>
    <name evidence="2" type="ORF">BKA05_003513</name>
</gene>
<reference evidence="2 3" key="1">
    <citation type="submission" date="2020-07" db="EMBL/GenBank/DDBJ databases">
        <title>Sequencing the genomes of 1000 actinobacteria strains.</title>
        <authorList>
            <person name="Klenk H.-P."/>
        </authorList>
    </citation>
    <scope>NUCLEOTIDE SEQUENCE [LARGE SCALE GENOMIC DNA]</scope>
    <source>
        <strain evidence="2 3">DSM 18248</strain>
    </source>
</reference>
<sequence length="169" mass="18647">MSTTDHDTRDTTADTSRATTPGTAPSTGRVDPPDTLVRLLSEEECWELLEDHELGRIGYRLVDEVHVVPVNYAVVDRTLLIRTDAGNKLLAAALESDVALEIDSVESLADARRVAWSVLVRGHARVLGEDEARRYDDLPLVPWVATPKWEVVAIVPEAVTGRRFQLVPA</sequence>
<feature type="region of interest" description="Disordered" evidence="1">
    <location>
        <begin position="1"/>
        <end position="33"/>
    </location>
</feature>
<evidence type="ECO:0000313" key="2">
    <source>
        <dbReference type="EMBL" id="NYI11998.1"/>
    </source>
</evidence>
<dbReference type="Pfam" id="PF12900">
    <property type="entry name" value="Pyridox_ox_2"/>
    <property type="match status" value="1"/>
</dbReference>
<organism evidence="2 3">
    <name type="scientific">Nocardioides marinus</name>
    <dbReference type="NCBI Taxonomy" id="374514"/>
    <lineage>
        <taxon>Bacteria</taxon>
        <taxon>Bacillati</taxon>
        <taxon>Actinomycetota</taxon>
        <taxon>Actinomycetes</taxon>
        <taxon>Propionibacteriales</taxon>
        <taxon>Nocardioidaceae</taxon>
        <taxon>Nocardioides</taxon>
    </lineage>
</organism>
<comment type="caution">
    <text evidence="2">The sequence shown here is derived from an EMBL/GenBank/DDBJ whole genome shotgun (WGS) entry which is preliminary data.</text>
</comment>
<dbReference type="EMBL" id="JACBZI010000001">
    <property type="protein sequence ID" value="NYI11998.1"/>
    <property type="molecule type" value="Genomic_DNA"/>
</dbReference>
<accession>A0A7Y9YGY7</accession>
<evidence type="ECO:0000313" key="3">
    <source>
        <dbReference type="Proteomes" id="UP000537326"/>
    </source>
</evidence>
<proteinExistence type="predicted"/>
<evidence type="ECO:0008006" key="4">
    <source>
        <dbReference type="Google" id="ProtNLM"/>
    </source>
</evidence>
<dbReference type="InterPro" id="IPR012349">
    <property type="entry name" value="Split_barrel_FMN-bd"/>
</dbReference>
<protein>
    <recommendedName>
        <fullName evidence="4">Nitroimidazol reductase NimA, pyridoxamine 5'-phosphate oxidase superfamily</fullName>
    </recommendedName>
</protein>
<dbReference type="Proteomes" id="UP000537326">
    <property type="component" value="Unassembled WGS sequence"/>
</dbReference>
<name>A0A7Y9YGY7_9ACTN</name>
<dbReference type="InterPro" id="IPR024747">
    <property type="entry name" value="Pyridox_Oxase-rel"/>
</dbReference>
<dbReference type="Gene3D" id="2.30.110.10">
    <property type="entry name" value="Electron Transport, Fmn-binding Protein, Chain A"/>
    <property type="match status" value="1"/>
</dbReference>
<dbReference type="AlphaFoldDB" id="A0A7Y9YGY7"/>
<feature type="compositionally biased region" description="Basic and acidic residues" evidence="1">
    <location>
        <begin position="1"/>
        <end position="12"/>
    </location>
</feature>
<evidence type="ECO:0000256" key="1">
    <source>
        <dbReference type="SAM" id="MobiDB-lite"/>
    </source>
</evidence>